<feature type="compositionally biased region" description="Low complexity" evidence="3">
    <location>
        <begin position="203"/>
        <end position="217"/>
    </location>
</feature>
<name>A0A4W6FCE4_LATCA</name>
<dbReference type="PANTHER" id="PTHR45929">
    <property type="entry name" value="JAK PATHWAY SIGNAL TRANSDUCTION ADAPTOR MOLECULE"/>
    <property type="match status" value="1"/>
</dbReference>
<evidence type="ECO:0000256" key="2">
    <source>
        <dbReference type="PROSITE-ProRule" id="PRU00192"/>
    </source>
</evidence>
<dbReference type="GO" id="GO:0043328">
    <property type="term" value="P:protein transport to vacuole involved in ubiquitin-dependent protein catabolic process via the multivesicular body sorting pathway"/>
    <property type="evidence" value="ECO:0007669"/>
    <property type="project" value="TreeGrafter"/>
</dbReference>
<feature type="compositionally biased region" description="Low complexity" evidence="3">
    <location>
        <begin position="399"/>
        <end position="415"/>
    </location>
</feature>
<reference evidence="5" key="3">
    <citation type="submission" date="2025-09" db="UniProtKB">
        <authorList>
            <consortium name="Ensembl"/>
        </authorList>
    </citation>
    <scope>IDENTIFICATION</scope>
</reference>
<feature type="compositionally biased region" description="Polar residues" evidence="3">
    <location>
        <begin position="179"/>
        <end position="188"/>
    </location>
</feature>
<dbReference type="SUPFAM" id="SSF50044">
    <property type="entry name" value="SH3-domain"/>
    <property type="match status" value="2"/>
</dbReference>
<evidence type="ECO:0000256" key="1">
    <source>
        <dbReference type="ARBA" id="ARBA00022443"/>
    </source>
</evidence>
<dbReference type="Proteomes" id="UP000314980">
    <property type="component" value="Unassembled WGS sequence"/>
</dbReference>
<feature type="compositionally biased region" description="Low complexity" evidence="3">
    <location>
        <begin position="56"/>
        <end position="67"/>
    </location>
</feature>
<keyword evidence="6" id="KW-1185">Reference proteome</keyword>
<organism evidence="5 6">
    <name type="scientific">Lates calcarifer</name>
    <name type="common">Barramundi</name>
    <name type="synonym">Holocentrus calcarifer</name>
    <dbReference type="NCBI Taxonomy" id="8187"/>
    <lineage>
        <taxon>Eukaryota</taxon>
        <taxon>Metazoa</taxon>
        <taxon>Chordata</taxon>
        <taxon>Craniata</taxon>
        <taxon>Vertebrata</taxon>
        <taxon>Euteleostomi</taxon>
        <taxon>Actinopterygii</taxon>
        <taxon>Neopterygii</taxon>
        <taxon>Teleostei</taxon>
        <taxon>Neoteleostei</taxon>
        <taxon>Acanthomorphata</taxon>
        <taxon>Carangaria</taxon>
        <taxon>Carangaria incertae sedis</taxon>
        <taxon>Centropomidae</taxon>
        <taxon>Lates</taxon>
    </lineage>
</organism>
<dbReference type="AlphaFoldDB" id="A0A4W6FCE4"/>
<sequence length="689" mass="71462">MGAVGTVTLSQRGLNLGHALVSRGNQPNLPHPSSPQNPKTFHTLQNRSSKVFWEEGGLAAAASDSGGTEALKTAESPPADLNPKPPPATEPAPSCAPKSAPVLTPQPFKTTEKPPVTPKPQCSTETPPSSNPAPPPSQPPGLLHPNSPLLSVTLPPQPNPHPDLLVAPRASMGAPPQDKSPTAGRTTPTLPPRPSAEVGGGAQTETQTGGAETQDTANQSVKAGSVRPGIPTKPAALTSPRRASAPSLAPKPTVTSPTPPDPNPVPTKPAAAPATTPKPSGPTAPVPAKPPTPAPTPATTPAPAPAAAPTSALAPAPAPTPAPAPAPALRKGPAIPTKPETTSTANPNSSDPPLPPRPSGVKFLPLRPPPMKSIPGRPPPPAVNSSTSSANQIPPPSKTSPAPSVSPASQSSPSQTAPPPSSVTANQLQAQRAPKRGPPLPPRPKPGHPLYSSYTSILPVQPEQKEQPDPPPVRSDTNTHHHKLHTKHQTPDLFLMHILSDTSGPRCTALFDYEGEEEDELTFSQGDVIALLEVIGQEWGRGQIHGRIGIFPLNFVEVVEPLPQPVSSPGETTKTTSADTTVIESTAAPKTSQDPNSEAEEWAVALFDFPGQTAEDLSFHKGALIRVTEHIDAEWRRGRLEGREGLYPAAFTLPHQAESVPVQQSAVKGVAKALFEFTAESEDELSLKV</sequence>
<feature type="region of interest" description="Disordered" evidence="3">
    <location>
        <begin position="56"/>
        <end position="489"/>
    </location>
</feature>
<dbReference type="Pfam" id="PF00018">
    <property type="entry name" value="SH3_1"/>
    <property type="match status" value="2"/>
</dbReference>
<dbReference type="InParanoid" id="A0A4W6FCE4"/>
<dbReference type="PRINTS" id="PR00452">
    <property type="entry name" value="SH3DOMAIN"/>
</dbReference>
<feature type="compositionally biased region" description="Low complexity" evidence="3">
    <location>
        <begin position="268"/>
        <end position="278"/>
    </location>
</feature>
<evidence type="ECO:0000259" key="4">
    <source>
        <dbReference type="PROSITE" id="PS50002"/>
    </source>
</evidence>
<reference evidence="6" key="1">
    <citation type="submission" date="2015-09" db="EMBL/GenBank/DDBJ databases">
        <authorList>
            <person name="Sai Rama Sridatta P."/>
        </authorList>
    </citation>
    <scope>NUCLEOTIDE SEQUENCE [LARGE SCALE GENOMIC DNA]</scope>
</reference>
<dbReference type="PANTHER" id="PTHR45929:SF2">
    <property type="entry name" value="SIGNAL TRANSDUCING ADAPTER MOLECULE 1"/>
    <property type="match status" value="1"/>
</dbReference>
<dbReference type="Ensembl" id="ENSLCAT00010049707.1">
    <property type="protein sequence ID" value="ENSLCAP00010048506.1"/>
    <property type="gene ID" value="ENSLCAG00010022553.1"/>
</dbReference>
<dbReference type="Gene3D" id="2.30.30.40">
    <property type="entry name" value="SH3 Domains"/>
    <property type="match status" value="2"/>
</dbReference>
<feature type="compositionally biased region" description="Pro residues" evidence="3">
    <location>
        <begin position="257"/>
        <end position="267"/>
    </location>
</feature>
<feature type="compositionally biased region" description="Pro residues" evidence="3">
    <location>
        <begin position="316"/>
        <end position="326"/>
    </location>
</feature>
<dbReference type="InterPro" id="IPR001452">
    <property type="entry name" value="SH3_domain"/>
</dbReference>
<dbReference type="SMART" id="SM00326">
    <property type="entry name" value="SH3"/>
    <property type="match status" value="2"/>
</dbReference>
<evidence type="ECO:0000313" key="5">
    <source>
        <dbReference type="Ensembl" id="ENSLCAP00010048506.1"/>
    </source>
</evidence>
<feature type="compositionally biased region" description="Polar residues" evidence="3">
    <location>
        <begin position="565"/>
        <end position="596"/>
    </location>
</feature>
<dbReference type="InterPro" id="IPR050670">
    <property type="entry name" value="STAM"/>
</dbReference>
<dbReference type="InterPro" id="IPR036028">
    <property type="entry name" value="SH3-like_dom_sf"/>
</dbReference>
<feature type="compositionally biased region" description="Pro residues" evidence="3">
    <location>
        <begin position="366"/>
        <end position="382"/>
    </location>
</feature>
<dbReference type="CDD" id="cd11816">
    <property type="entry name" value="SH3_Eve1_3"/>
    <property type="match status" value="1"/>
</dbReference>
<feature type="compositionally biased region" description="Polar residues" evidence="3">
    <location>
        <begin position="383"/>
        <end position="392"/>
    </location>
</feature>
<feature type="domain" description="SH3" evidence="4">
    <location>
        <begin position="598"/>
        <end position="657"/>
    </location>
</feature>
<feature type="compositionally biased region" description="Pro residues" evidence="3">
    <location>
        <begin position="279"/>
        <end position="306"/>
    </location>
</feature>
<keyword evidence="1 2" id="KW-0728">SH3 domain</keyword>
<feature type="region of interest" description="Disordered" evidence="3">
    <location>
        <begin position="20"/>
        <end position="42"/>
    </location>
</feature>
<dbReference type="PROSITE" id="PS50002">
    <property type="entry name" value="SH3"/>
    <property type="match status" value="2"/>
</dbReference>
<dbReference type="PRINTS" id="PR00499">
    <property type="entry name" value="P67PHOX"/>
</dbReference>
<dbReference type="STRING" id="8187.ENSLCAP00010048506"/>
<evidence type="ECO:0000256" key="3">
    <source>
        <dbReference type="SAM" id="MobiDB-lite"/>
    </source>
</evidence>
<protein>
    <recommendedName>
        <fullName evidence="4">SH3 domain-containing protein</fullName>
    </recommendedName>
</protein>
<feature type="region of interest" description="Disordered" evidence="3">
    <location>
        <begin position="564"/>
        <end position="597"/>
    </location>
</feature>
<evidence type="ECO:0000313" key="6">
    <source>
        <dbReference type="Proteomes" id="UP000314980"/>
    </source>
</evidence>
<dbReference type="GeneTree" id="ENSGT00940000155694"/>
<proteinExistence type="predicted"/>
<dbReference type="GO" id="GO:0033565">
    <property type="term" value="C:ESCRT-0 complex"/>
    <property type="evidence" value="ECO:0007669"/>
    <property type="project" value="TreeGrafter"/>
</dbReference>
<reference evidence="5" key="2">
    <citation type="submission" date="2025-08" db="UniProtKB">
        <authorList>
            <consortium name="Ensembl"/>
        </authorList>
    </citation>
    <scope>IDENTIFICATION</scope>
</reference>
<dbReference type="InterPro" id="IPR035835">
    <property type="entry name" value="Eve1_SH3_3"/>
</dbReference>
<feature type="domain" description="SH3" evidence="4">
    <location>
        <begin position="502"/>
        <end position="561"/>
    </location>
</feature>
<accession>A0A4W6FCE4</accession>
<feature type="compositionally biased region" description="Pro residues" evidence="3">
    <location>
        <begin position="129"/>
        <end position="139"/>
    </location>
</feature>